<feature type="transmembrane region" description="Helical" evidence="6">
    <location>
        <begin position="139"/>
        <end position="159"/>
    </location>
</feature>
<accession>A0A6G1HYE2</accession>
<protein>
    <submittedName>
        <fullName evidence="8">MFS general substrate transporter</fullName>
    </submittedName>
</protein>
<keyword evidence="4 6" id="KW-1133">Transmembrane helix</keyword>
<feature type="transmembrane region" description="Helical" evidence="6">
    <location>
        <begin position="38"/>
        <end position="55"/>
    </location>
</feature>
<dbReference type="InterPro" id="IPR011701">
    <property type="entry name" value="MFS"/>
</dbReference>
<feature type="transmembrane region" description="Helical" evidence="6">
    <location>
        <begin position="108"/>
        <end position="127"/>
    </location>
</feature>
<comment type="subcellular location">
    <subcellularLocation>
        <location evidence="1">Membrane</location>
        <topology evidence="1">Multi-pass membrane protein</topology>
    </subcellularLocation>
</comment>
<evidence type="ECO:0000313" key="8">
    <source>
        <dbReference type="EMBL" id="KAF2401068.1"/>
    </source>
</evidence>
<dbReference type="PROSITE" id="PS50850">
    <property type="entry name" value="MFS"/>
    <property type="match status" value="1"/>
</dbReference>
<dbReference type="Proteomes" id="UP000799640">
    <property type="component" value="Unassembled WGS sequence"/>
</dbReference>
<dbReference type="Pfam" id="PF07690">
    <property type="entry name" value="MFS_1"/>
    <property type="match status" value="1"/>
</dbReference>
<keyword evidence="9" id="KW-1185">Reference proteome</keyword>
<dbReference type="GO" id="GO:0022857">
    <property type="term" value="F:transmembrane transporter activity"/>
    <property type="evidence" value="ECO:0007669"/>
    <property type="project" value="InterPro"/>
</dbReference>
<dbReference type="InterPro" id="IPR036259">
    <property type="entry name" value="MFS_trans_sf"/>
</dbReference>
<feature type="transmembrane region" description="Helical" evidence="6">
    <location>
        <begin position="432"/>
        <end position="454"/>
    </location>
</feature>
<feature type="transmembrane region" description="Helical" evidence="6">
    <location>
        <begin position="315"/>
        <end position="332"/>
    </location>
</feature>
<evidence type="ECO:0000256" key="2">
    <source>
        <dbReference type="ARBA" id="ARBA00022448"/>
    </source>
</evidence>
<evidence type="ECO:0000256" key="6">
    <source>
        <dbReference type="SAM" id="Phobius"/>
    </source>
</evidence>
<dbReference type="PANTHER" id="PTHR43791">
    <property type="entry name" value="PERMEASE-RELATED"/>
    <property type="match status" value="1"/>
</dbReference>
<dbReference type="GO" id="GO:0016020">
    <property type="term" value="C:membrane"/>
    <property type="evidence" value="ECO:0007669"/>
    <property type="project" value="UniProtKB-SubCell"/>
</dbReference>
<evidence type="ECO:0000256" key="4">
    <source>
        <dbReference type="ARBA" id="ARBA00022989"/>
    </source>
</evidence>
<sequence>MATEMEKSSVEHFTADEVKFDDGPTWTEEEERVVRRKLDWHVVPLVTLLYLLCFIDRSNIGNARIQGMSKDLALGGYKFNWALTVFYFTYIAIEVPSNVLLKSIGPRYYIPALVAAFGVVSVGTAFVKAFPGLMVARAVLGLVEGGTMPGISFFLSTFYKREELLFRIGMFVSASSMAGAFGGLLATGLSKIPRFGAHGAELWMWRNIFFFEGLFTIIVGLVAPIFMASGPGSCKFLTERQRWIATERLQREHAADPNERVTARHVKVAVFNIHNTICALGFLFVNVSVQSISLFMPTILADLGYRPIPAQLHSVPPYVVACLISIAVAWVSDRTRRRGVYLGAFACLSVMGFAILRSPVHSNIKYMAVFFVAAGAFPGGPGFLSWGLNNAGGPAVRAVTGAYIVSVGTIGSVLATWTYIDKDKPLYPKGHAINLGAQVIVVVLSICGVLYCRWENNVRASGKRDGRLAGLSVEQVVQLGHHNPEFRFIE</sequence>
<dbReference type="EMBL" id="ML996693">
    <property type="protein sequence ID" value="KAF2401068.1"/>
    <property type="molecule type" value="Genomic_DNA"/>
</dbReference>
<evidence type="ECO:0000256" key="3">
    <source>
        <dbReference type="ARBA" id="ARBA00022692"/>
    </source>
</evidence>
<dbReference type="OrthoDB" id="9971669at2759"/>
<feature type="transmembrane region" description="Helical" evidence="6">
    <location>
        <begin position="400"/>
        <end position="420"/>
    </location>
</feature>
<keyword evidence="2" id="KW-0813">Transport</keyword>
<evidence type="ECO:0000256" key="1">
    <source>
        <dbReference type="ARBA" id="ARBA00004141"/>
    </source>
</evidence>
<dbReference type="PANTHER" id="PTHR43791:SF53">
    <property type="entry name" value="MAJOR FACILITATOR SUPERFAMILY (MFS) PROFILE DOMAIN-CONTAINING PROTEIN"/>
    <property type="match status" value="1"/>
</dbReference>
<evidence type="ECO:0000259" key="7">
    <source>
        <dbReference type="PROSITE" id="PS50850"/>
    </source>
</evidence>
<feature type="transmembrane region" description="Helical" evidence="6">
    <location>
        <begin position="208"/>
        <end position="227"/>
    </location>
</feature>
<evidence type="ECO:0000313" key="9">
    <source>
        <dbReference type="Proteomes" id="UP000799640"/>
    </source>
</evidence>
<name>A0A6G1HYE2_9PEZI</name>
<feature type="transmembrane region" description="Helical" evidence="6">
    <location>
        <begin position="339"/>
        <end position="360"/>
    </location>
</feature>
<keyword evidence="5 6" id="KW-0472">Membrane</keyword>
<dbReference type="FunFam" id="1.20.1250.20:FF:000013">
    <property type="entry name" value="MFS general substrate transporter"/>
    <property type="match status" value="1"/>
</dbReference>
<dbReference type="AlphaFoldDB" id="A0A6G1HYE2"/>
<feature type="transmembrane region" description="Helical" evidence="6">
    <location>
        <begin position="76"/>
        <end position="93"/>
    </location>
</feature>
<keyword evidence="3 6" id="KW-0812">Transmembrane</keyword>
<gene>
    <name evidence="8" type="ORF">EJ06DRAFT_375104</name>
</gene>
<dbReference type="Gene3D" id="1.20.1250.20">
    <property type="entry name" value="MFS general substrate transporter like domains"/>
    <property type="match status" value="2"/>
</dbReference>
<proteinExistence type="predicted"/>
<dbReference type="InterPro" id="IPR020846">
    <property type="entry name" value="MFS_dom"/>
</dbReference>
<feature type="transmembrane region" description="Helical" evidence="6">
    <location>
        <begin position="366"/>
        <end position="388"/>
    </location>
</feature>
<reference evidence="8" key="1">
    <citation type="journal article" date="2020" name="Stud. Mycol.">
        <title>101 Dothideomycetes genomes: a test case for predicting lifestyles and emergence of pathogens.</title>
        <authorList>
            <person name="Haridas S."/>
            <person name="Albert R."/>
            <person name="Binder M."/>
            <person name="Bloem J."/>
            <person name="Labutti K."/>
            <person name="Salamov A."/>
            <person name="Andreopoulos B."/>
            <person name="Baker S."/>
            <person name="Barry K."/>
            <person name="Bills G."/>
            <person name="Bluhm B."/>
            <person name="Cannon C."/>
            <person name="Castanera R."/>
            <person name="Culley D."/>
            <person name="Daum C."/>
            <person name="Ezra D."/>
            <person name="Gonzalez J."/>
            <person name="Henrissat B."/>
            <person name="Kuo A."/>
            <person name="Liang C."/>
            <person name="Lipzen A."/>
            <person name="Lutzoni F."/>
            <person name="Magnuson J."/>
            <person name="Mondo S."/>
            <person name="Nolan M."/>
            <person name="Ohm R."/>
            <person name="Pangilinan J."/>
            <person name="Park H.-J."/>
            <person name="Ramirez L."/>
            <person name="Alfaro M."/>
            <person name="Sun H."/>
            <person name="Tritt A."/>
            <person name="Yoshinaga Y."/>
            <person name="Zwiers L.-H."/>
            <person name="Turgeon B."/>
            <person name="Goodwin S."/>
            <person name="Spatafora J."/>
            <person name="Crous P."/>
            <person name="Grigoriev I."/>
        </authorList>
    </citation>
    <scope>NUCLEOTIDE SEQUENCE</scope>
    <source>
        <strain evidence="8">CBS 262.69</strain>
    </source>
</reference>
<evidence type="ECO:0000256" key="5">
    <source>
        <dbReference type="ARBA" id="ARBA00023136"/>
    </source>
</evidence>
<feature type="transmembrane region" description="Helical" evidence="6">
    <location>
        <begin position="165"/>
        <end position="187"/>
    </location>
</feature>
<dbReference type="FunFam" id="1.20.1250.20:FF:000018">
    <property type="entry name" value="MFS transporter permease"/>
    <property type="match status" value="1"/>
</dbReference>
<feature type="domain" description="Major facilitator superfamily (MFS) profile" evidence="7">
    <location>
        <begin position="42"/>
        <end position="460"/>
    </location>
</feature>
<organism evidence="8 9">
    <name type="scientific">Trichodelitschia bisporula</name>
    <dbReference type="NCBI Taxonomy" id="703511"/>
    <lineage>
        <taxon>Eukaryota</taxon>
        <taxon>Fungi</taxon>
        <taxon>Dikarya</taxon>
        <taxon>Ascomycota</taxon>
        <taxon>Pezizomycotina</taxon>
        <taxon>Dothideomycetes</taxon>
        <taxon>Dothideomycetes incertae sedis</taxon>
        <taxon>Phaeotrichales</taxon>
        <taxon>Phaeotrichaceae</taxon>
        <taxon>Trichodelitschia</taxon>
    </lineage>
</organism>
<dbReference type="SUPFAM" id="SSF103473">
    <property type="entry name" value="MFS general substrate transporter"/>
    <property type="match status" value="1"/>
</dbReference>